<evidence type="ECO:0000256" key="1">
    <source>
        <dbReference type="SAM" id="MobiDB-lite"/>
    </source>
</evidence>
<accession>A0A1M7UIG8</accession>
<keyword evidence="2" id="KW-0472">Membrane</keyword>
<dbReference type="EMBL" id="LT670849">
    <property type="protein sequence ID" value="SHN82720.1"/>
    <property type="molecule type" value="Genomic_DNA"/>
</dbReference>
<dbReference type="Proteomes" id="UP000184096">
    <property type="component" value="Chromosome I"/>
</dbReference>
<evidence type="ECO:0000313" key="4">
    <source>
        <dbReference type="Proteomes" id="UP000184096"/>
    </source>
</evidence>
<evidence type="ECO:0000256" key="2">
    <source>
        <dbReference type="SAM" id="Phobius"/>
    </source>
</evidence>
<dbReference type="AlphaFoldDB" id="A0A1M7UIG8"/>
<name>A0A1M7UIG8_9BRAD</name>
<keyword evidence="4" id="KW-1185">Reference proteome</keyword>
<organism evidence="3 4">
    <name type="scientific">Bradyrhizobium erythrophlei</name>
    <dbReference type="NCBI Taxonomy" id="1437360"/>
    <lineage>
        <taxon>Bacteria</taxon>
        <taxon>Pseudomonadati</taxon>
        <taxon>Pseudomonadota</taxon>
        <taxon>Alphaproteobacteria</taxon>
        <taxon>Hyphomicrobiales</taxon>
        <taxon>Nitrobacteraceae</taxon>
        <taxon>Bradyrhizobium</taxon>
    </lineage>
</organism>
<keyword evidence="2" id="KW-0812">Transmembrane</keyword>
<evidence type="ECO:0000313" key="3">
    <source>
        <dbReference type="EMBL" id="SHN82720.1"/>
    </source>
</evidence>
<keyword evidence="2" id="KW-1133">Transmembrane helix</keyword>
<feature type="region of interest" description="Disordered" evidence="1">
    <location>
        <begin position="195"/>
        <end position="246"/>
    </location>
</feature>
<sequence>MICESCRRDVDYVKASFWHEDAMICRECFAQWCDPDNFYASAGDAASVGNYVRLQHGLPPLAATLAVLLLAGTPTAHASRHCLDQAEAARTWPTRTLVKDGDGCWTYDRHPSRAQVLVAAPEMPAVPDTPVPVGEITMADRWDDVGRLRLEPRELEPKPVSQPPSQSGPFESTGQFALFIWIVLAITSVVEVATGGRTSRARRPRWPAQKAPADSTTAEALSGPFRPGAISAARPAPRWADRTGGG</sequence>
<reference evidence="4" key="1">
    <citation type="submission" date="2016-11" db="EMBL/GenBank/DDBJ databases">
        <authorList>
            <person name="Varghese N."/>
            <person name="Submissions S."/>
        </authorList>
    </citation>
    <scope>NUCLEOTIDE SEQUENCE [LARGE SCALE GENOMIC DNA]</scope>
    <source>
        <strain evidence="4">GAS401</strain>
    </source>
</reference>
<proteinExistence type="predicted"/>
<gene>
    <name evidence="3" type="ORF">SAMN05444170_5220</name>
</gene>
<protein>
    <submittedName>
        <fullName evidence="3">Uncharacterized protein</fullName>
    </submittedName>
</protein>
<feature type="transmembrane region" description="Helical" evidence="2">
    <location>
        <begin position="176"/>
        <end position="196"/>
    </location>
</feature>